<proteinExistence type="predicted"/>
<reference evidence="1 2" key="1">
    <citation type="journal article" date="2019" name="G3 (Bethesda)">
        <title>Sequencing of a Wild Apple (Malus baccata) Genome Unravels the Differences Between Cultivated and Wild Apple Species Regarding Disease Resistance and Cold Tolerance.</title>
        <authorList>
            <person name="Chen X."/>
        </authorList>
    </citation>
    <scope>NUCLEOTIDE SEQUENCE [LARGE SCALE GENOMIC DNA]</scope>
    <source>
        <strain evidence="2">cv. Shandingzi</strain>
        <tissue evidence="1">Leaves</tissue>
    </source>
</reference>
<organism evidence="1 2">
    <name type="scientific">Malus baccata</name>
    <name type="common">Siberian crab apple</name>
    <name type="synonym">Pyrus baccata</name>
    <dbReference type="NCBI Taxonomy" id="106549"/>
    <lineage>
        <taxon>Eukaryota</taxon>
        <taxon>Viridiplantae</taxon>
        <taxon>Streptophyta</taxon>
        <taxon>Embryophyta</taxon>
        <taxon>Tracheophyta</taxon>
        <taxon>Spermatophyta</taxon>
        <taxon>Magnoliopsida</taxon>
        <taxon>eudicotyledons</taxon>
        <taxon>Gunneridae</taxon>
        <taxon>Pentapetalae</taxon>
        <taxon>rosids</taxon>
        <taxon>fabids</taxon>
        <taxon>Rosales</taxon>
        <taxon>Rosaceae</taxon>
        <taxon>Amygdaloideae</taxon>
        <taxon>Maleae</taxon>
        <taxon>Malus</taxon>
    </lineage>
</organism>
<evidence type="ECO:0000313" key="1">
    <source>
        <dbReference type="EMBL" id="TQD72969.1"/>
    </source>
</evidence>
<sequence length="108" mass="12480">MTRVAEGDNGDFGLAVQTTELGAEMLWYQTEKLKRLGELGRLRKPAAKREFEERRVLFCWDGVHGESLEEKELSCWAEEGGRFERMKARRMERRKVDMVVVSLIGCSV</sequence>
<gene>
    <name evidence="1" type="ORF">C1H46_041484</name>
</gene>
<accession>A0A540KFL3</accession>
<evidence type="ECO:0000313" key="2">
    <source>
        <dbReference type="Proteomes" id="UP000315295"/>
    </source>
</evidence>
<protein>
    <submittedName>
        <fullName evidence="1">Uncharacterized protein</fullName>
    </submittedName>
</protein>
<dbReference type="AlphaFoldDB" id="A0A540KFL3"/>
<comment type="caution">
    <text evidence="1">The sequence shown here is derived from an EMBL/GenBank/DDBJ whole genome shotgun (WGS) entry which is preliminary data.</text>
</comment>
<name>A0A540KFL3_MALBA</name>
<dbReference type="EMBL" id="VIEB01001345">
    <property type="protein sequence ID" value="TQD72969.1"/>
    <property type="molecule type" value="Genomic_DNA"/>
</dbReference>
<keyword evidence="2" id="KW-1185">Reference proteome</keyword>
<dbReference type="Proteomes" id="UP000315295">
    <property type="component" value="Unassembled WGS sequence"/>
</dbReference>